<dbReference type="KEGG" id="ehx:EMIHUDRAFT_227846"/>
<accession>A0A0D3KH50</accession>
<dbReference type="AlphaFoldDB" id="A0A0D3KH50"/>
<evidence type="ECO:0000313" key="2">
    <source>
        <dbReference type="EnsemblProtists" id="EOD35085"/>
    </source>
</evidence>
<organism evidence="2 3">
    <name type="scientific">Emiliania huxleyi (strain CCMP1516)</name>
    <dbReference type="NCBI Taxonomy" id="280463"/>
    <lineage>
        <taxon>Eukaryota</taxon>
        <taxon>Haptista</taxon>
        <taxon>Haptophyta</taxon>
        <taxon>Prymnesiophyceae</taxon>
        <taxon>Isochrysidales</taxon>
        <taxon>Noelaerhabdaceae</taxon>
        <taxon>Emiliania</taxon>
    </lineage>
</organism>
<protein>
    <recommendedName>
        <fullName evidence="4">Major facilitator superfamily (MFS) profile domain-containing protein</fullName>
    </recommendedName>
</protein>
<sequence length="169" mass="18717">MTGLAIFKNKHNYVMTYLYIMTFGPTSARSFIGFSSAFPKLIVDIFDEYGPKECAELQLKGTLEQGDCSYTGWPVKGFSPAFLGALRSALIGSLIRPLGGMMSDKIGGARVTHYHTVLMTAVTIGLGVIVKYAREAEENRIRFFPPFMVCFMILFYCTGESCSRDVTAM</sequence>
<reference evidence="3" key="1">
    <citation type="journal article" date="2013" name="Nature">
        <title>Pan genome of the phytoplankton Emiliania underpins its global distribution.</title>
        <authorList>
            <person name="Read B.A."/>
            <person name="Kegel J."/>
            <person name="Klute M.J."/>
            <person name="Kuo A."/>
            <person name="Lefebvre S.C."/>
            <person name="Maumus F."/>
            <person name="Mayer C."/>
            <person name="Miller J."/>
            <person name="Monier A."/>
            <person name="Salamov A."/>
            <person name="Young J."/>
            <person name="Aguilar M."/>
            <person name="Claverie J.M."/>
            <person name="Frickenhaus S."/>
            <person name="Gonzalez K."/>
            <person name="Herman E.K."/>
            <person name="Lin Y.C."/>
            <person name="Napier J."/>
            <person name="Ogata H."/>
            <person name="Sarno A.F."/>
            <person name="Shmutz J."/>
            <person name="Schroeder D."/>
            <person name="de Vargas C."/>
            <person name="Verret F."/>
            <person name="von Dassow P."/>
            <person name="Valentin K."/>
            <person name="Van de Peer Y."/>
            <person name="Wheeler G."/>
            <person name="Dacks J.B."/>
            <person name="Delwiche C.F."/>
            <person name="Dyhrman S.T."/>
            <person name="Glockner G."/>
            <person name="John U."/>
            <person name="Richards T."/>
            <person name="Worden A.Z."/>
            <person name="Zhang X."/>
            <person name="Grigoriev I.V."/>
            <person name="Allen A.E."/>
            <person name="Bidle K."/>
            <person name="Borodovsky M."/>
            <person name="Bowler C."/>
            <person name="Brownlee C."/>
            <person name="Cock J.M."/>
            <person name="Elias M."/>
            <person name="Gladyshev V.N."/>
            <person name="Groth M."/>
            <person name="Guda C."/>
            <person name="Hadaegh A."/>
            <person name="Iglesias-Rodriguez M.D."/>
            <person name="Jenkins J."/>
            <person name="Jones B.M."/>
            <person name="Lawson T."/>
            <person name="Leese F."/>
            <person name="Lindquist E."/>
            <person name="Lobanov A."/>
            <person name="Lomsadze A."/>
            <person name="Malik S.B."/>
            <person name="Marsh M.E."/>
            <person name="Mackinder L."/>
            <person name="Mock T."/>
            <person name="Mueller-Roeber B."/>
            <person name="Pagarete A."/>
            <person name="Parker M."/>
            <person name="Probert I."/>
            <person name="Quesneville H."/>
            <person name="Raines C."/>
            <person name="Rensing S.A."/>
            <person name="Riano-Pachon D.M."/>
            <person name="Richier S."/>
            <person name="Rokitta S."/>
            <person name="Shiraiwa Y."/>
            <person name="Soanes D.M."/>
            <person name="van der Giezen M."/>
            <person name="Wahlund T.M."/>
            <person name="Williams B."/>
            <person name="Wilson W."/>
            <person name="Wolfe G."/>
            <person name="Wurch L.L."/>
        </authorList>
    </citation>
    <scope>NUCLEOTIDE SEQUENCE</scope>
</reference>
<proteinExistence type="predicted"/>
<dbReference type="RefSeq" id="XP_005787514.1">
    <property type="nucleotide sequence ID" value="XM_005787457.1"/>
</dbReference>
<dbReference type="GeneID" id="17280356"/>
<dbReference type="PaxDb" id="2903-EOD35085"/>
<dbReference type="EnsemblProtists" id="EOD35085">
    <property type="protein sequence ID" value="EOD35085"/>
    <property type="gene ID" value="EMIHUDRAFT_227846"/>
</dbReference>
<dbReference type="HOGENOM" id="CLU_1581455_0_0_1"/>
<feature type="transmembrane region" description="Helical" evidence="1">
    <location>
        <begin position="111"/>
        <end position="129"/>
    </location>
</feature>
<feature type="transmembrane region" description="Helical" evidence="1">
    <location>
        <begin position="141"/>
        <end position="159"/>
    </location>
</feature>
<keyword evidence="1" id="KW-0812">Transmembrane</keyword>
<evidence type="ECO:0008006" key="4">
    <source>
        <dbReference type="Google" id="ProtNLM"/>
    </source>
</evidence>
<dbReference type="InterPro" id="IPR036259">
    <property type="entry name" value="MFS_trans_sf"/>
</dbReference>
<dbReference type="Gene3D" id="1.20.1250.20">
    <property type="entry name" value="MFS general substrate transporter like domains"/>
    <property type="match status" value="1"/>
</dbReference>
<evidence type="ECO:0000313" key="3">
    <source>
        <dbReference type="Proteomes" id="UP000013827"/>
    </source>
</evidence>
<dbReference type="Proteomes" id="UP000013827">
    <property type="component" value="Unassembled WGS sequence"/>
</dbReference>
<dbReference type="STRING" id="2903.R1F811"/>
<feature type="transmembrane region" description="Helical" evidence="1">
    <location>
        <begin position="12"/>
        <end position="32"/>
    </location>
</feature>
<keyword evidence="1" id="KW-0472">Membrane</keyword>
<name>A0A0D3KH50_EMIH1</name>
<reference evidence="2" key="2">
    <citation type="submission" date="2024-10" db="UniProtKB">
        <authorList>
            <consortium name="EnsemblProtists"/>
        </authorList>
    </citation>
    <scope>IDENTIFICATION</scope>
</reference>
<evidence type="ECO:0000256" key="1">
    <source>
        <dbReference type="SAM" id="Phobius"/>
    </source>
</evidence>
<keyword evidence="1" id="KW-1133">Transmembrane helix</keyword>
<keyword evidence="3" id="KW-1185">Reference proteome</keyword>